<evidence type="ECO:0000256" key="1">
    <source>
        <dbReference type="ARBA" id="ARBA00022448"/>
    </source>
</evidence>
<keyword evidence="6" id="KW-0812">Transmembrane</keyword>
<evidence type="ECO:0000259" key="7">
    <source>
        <dbReference type="PROSITE" id="PS51098"/>
    </source>
</evidence>
<name>K1U7Z4_9ZZZZ</name>
<dbReference type="SUPFAM" id="SSF55604">
    <property type="entry name" value="Glucose permease domain IIB"/>
    <property type="match status" value="1"/>
</dbReference>
<dbReference type="GO" id="GO:0016301">
    <property type="term" value="F:kinase activity"/>
    <property type="evidence" value="ECO:0007669"/>
    <property type="project" value="UniProtKB-KW"/>
</dbReference>
<dbReference type="PANTHER" id="PTHR30009">
    <property type="entry name" value="CYTOCHROME C-TYPE SYNTHESIS PROTEIN AND PTS TRANSMEMBRANE COMPONENT"/>
    <property type="match status" value="1"/>
</dbReference>
<evidence type="ECO:0000256" key="5">
    <source>
        <dbReference type="ARBA" id="ARBA00022777"/>
    </source>
</evidence>
<comment type="caution">
    <text evidence="8">The sequence shown here is derived from an EMBL/GenBank/DDBJ whole genome shotgun (WGS) entry which is preliminary data.</text>
</comment>
<keyword evidence="2" id="KW-0762">Sugar transport</keyword>
<proteinExistence type="predicted"/>
<dbReference type="InterPro" id="IPR036878">
    <property type="entry name" value="Glu_permease_IIB"/>
</dbReference>
<dbReference type="GO" id="GO:0009401">
    <property type="term" value="P:phosphoenolpyruvate-dependent sugar phosphotransferase system"/>
    <property type="evidence" value="ECO:0007669"/>
    <property type="project" value="UniProtKB-KW"/>
</dbReference>
<keyword evidence="3" id="KW-0808">Transferase</keyword>
<organism evidence="8">
    <name type="scientific">human gut metagenome</name>
    <dbReference type="NCBI Taxonomy" id="408170"/>
    <lineage>
        <taxon>unclassified sequences</taxon>
        <taxon>metagenomes</taxon>
        <taxon>organismal metagenomes</taxon>
    </lineage>
</organism>
<dbReference type="Gene3D" id="3.30.1360.60">
    <property type="entry name" value="Glucose permease domain IIB"/>
    <property type="match status" value="1"/>
</dbReference>
<dbReference type="GO" id="GO:0090563">
    <property type="term" value="F:protein-phosphocysteine-sugar phosphotransferase activity"/>
    <property type="evidence" value="ECO:0007669"/>
    <property type="project" value="TreeGrafter"/>
</dbReference>
<dbReference type="AlphaFoldDB" id="K1U7Z4"/>
<dbReference type="InterPro" id="IPR001996">
    <property type="entry name" value="PTS_IIB_1"/>
</dbReference>
<feature type="domain" description="PTS EIIB type-1" evidence="7">
    <location>
        <begin position="31"/>
        <end position="106"/>
    </location>
</feature>
<keyword evidence="5" id="KW-0418">Kinase</keyword>
<evidence type="ECO:0000256" key="3">
    <source>
        <dbReference type="ARBA" id="ARBA00022679"/>
    </source>
</evidence>
<dbReference type="GO" id="GO:0008982">
    <property type="term" value="F:protein-N(PI)-phosphohistidine-sugar phosphotransferase activity"/>
    <property type="evidence" value="ECO:0007669"/>
    <property type="project" value="InterPro"/>
</dbReference>
<feature type="transmembrane region" description="Helical" evidence="6">
    <location>
        <begin position="6"/>
        <end position="23"/>
    </location>
</feature>
<protein>
    <submittedName>
        <fullName evidence="8">PTS system, IIabc component</fullName>
    </submittedName>
</protein>
<dbReference type="EMBL" id="AJWZ01001221">
    <property type="protein sequence ID" value="EKC74435.1"/>
    <property type="molecule type" value="Genomic_DNA"/>
</dbReference>
<dbReference type="InterPro" id="IPR050429">
    <property type="entry name" value="PTS_Glucose_EIICBA"/>
</dbReference>
<dbReference type="GO" id="GO:0005886">
    <property type="term" value="C:plasma membrane"/>
    <property type="evidence" value="ECO:0007669"/>
    <property type="project" value="TreeGrafter"/>
</dbReference>
<evidence type="ECO:0000256" key="2">
    <source>
        <dbReference type="ARBA" id="ARBA00022597"/>
    </source>
</evidence>
<gene>
    <name evidence="8" type="ORF">OBE_01869</name>
</gene>
<evidence type="ECO:0000256" key="6">
    <source>
        <dbReference type="SAM" id="Phobius"/>
    </source>
</evidence>
<keyword evidence="4" id="KW-0598">Phosphotransferase system</keyword>
<dbReference type="GO" id="GO:0015764">
    <property type="term" value="P:N-acetylglucosamine transport"/>
    <property type="evidence" value="ECO:0007669"/>
    <property type="project" value="TreeGrafter"/>
</dbReference>
<keyword evidence="6" id="KW-1133">Transmembrane helix</keyword>
<evidence type="ECO:0000256" key="4">
    <source>
        <dbReference type="ARBA" id="ARBA00022683"/>
    </source>
</evidence>
<keyword evidence="1" id="KW-0813">Transport</keyword>
<dbReference type="InterPro" id="IPR018113">
    <property type="entry name" value="PTrfase_EIIB_Cys"/>
</dbReference>
<reference evidence="8" key="1">
    <citation type="journal article" date="2013" name="Environ. Microbiol.">
        <title>Microbiota from the distal guts of lean and obese adolescents exhibit partial functional redundancy besides clear differences in community structure.</title>
        <authorList>
            <person name="Ferrer M."/>
            <person name="Ruiz A."/>
            <person name="Lanza F."/>
            <person name="Haange S.B."/>
            <person name="Oberbach A."/>
            <person name="Till H."/>
            <person name="Bargiela R."/>
            <person name="Campoy C."/>
            <person name="Segura M.T."/>
            <person name="Richter M."/>
            <person name="von Bergen M."/>
            <person name="Seifert J."/>
            <person name="Suarez A."/>
        </authorList>
    </citation>
    <scope>NUCLEOTIDE SEQUENCE</scope>
</reference>
<evidence type="ECO:0000313" key="8">
    <source>
        <dbReference type="EMBL" id="EKC74435.1"/>
    </source>
</evidence>
<keyword evidence="6" id="KW-0472">Membrane</keyword>
<dbReference type="PROSITE" id="PS51098">
    <property type="entry name" value="PTS_EIIB_TYPE_1"/>
    <property type="match status" value="1"/>
</dbReference>
<dbReference type="PANTHER" id="PTHR30009:SF4">
    <property type="entry name" value="PTS SYSTEM N-ACETYLGLUCOSAMINE-SPECIFIC EIICBA COMPONENT"/>
    <property type="match status" value="1"/>
</dbReference>
<dbReference type="Pfam" id="PF00367">
    <property type="entry name" value="PTS_EIIB"/>
    <property type="match status" value="1"/>
</dbReference>
<accession>K1U7Z4</accession>
<sequence>MCDKLMEYIIIGIVLLIILLAVLKASKKDVSIDLNKLVEYLGGKDNIISTETDMSRFKVELKDVTKANKEGIQKLGARGIVEIDNQLKIILGPDSKQLKKYIDELK</sequence>